<keyword evidence="1" id="KW-1133">Transmembrane helix</keyword>
<feature type="transmembrane region" description="Helical" evidence="1">
    <location>
        <begin position="52"/>
        <end position="72"/>
    </location>
</feature>
<reference evidence="2 3" key="1">
    <citation type="journal article" date="2016" name="Nat. Commun.">
        <title>Thousands of microbial genomes shed light on interconnected biogeochemical processes in an aquifer system.</title>
        <authorList>
            <person name="Anantharaman K."/>
            <person name="Brown C.T."/>
            <person name="Hug L.A."/>
            <person name="Sharon I."/>
            <person name="Castelle C.J."/>
            <person name="Probst A.J."/>
            <person name="Thomas B.C."/>
            <person name="Singh A."/>
            <person name="Wilkins M.J."/>
            <person name="Karaoz U."/>
            <person name="Brodie E.L."/>
            <person name="Williams K.H."/>
            <person name="Hubbard S.S."/>
            <person name="Banfield J.F."/>
        </authorList>
    </citation>
    <scope>NUCLEOTIDE SEQUENCE [LARGE SCALE GENOMIC DNA]</scope>
</reference>
<dbReference type="AlphaFoldDB" id="A0A1F5KCN3"/>
<organism evidence="2 3">
    <name type="scientific">Candidatus Daviesbacteria bacterium RIFCSPHIGHO2_12_FULL_37_11</name>
    <dbReference type="NCBI Taxonomy" id="1797777"/>
    <lineage>
        <taxon>Bacteria</taxon>
        <taxon>Candidatus Daviesiibacteriota</taxon>
    </lineage>
</organism>
<sequence length="110" mass="12489">MSRIHLSSLLSFVSVITAIILGLFVFFSAGFLPKRLPLFYSLPWGEKQLATPQQFLIIPALIICISLINLMFSWQLHERQHFFMIILSVTSLITTIILAVSVIKVILLFV</sequence>
<evidence type="ECO:0008006" key="4">
    <source>
        <dbReference type="Google" id="ProtNLM"/>
    </source>
</evidence>
<evidence type="ECO:0000313" key="2">
    <source>
        <dbReference type="EMBL" id="OGE38697.1"/>
    </source>
</evidence>
<comment type="caution">
    <text evidence="2">The sequence shown here is derived from an EMBL/GenBank/DDBJ whole genome shotgun (WGS) entry which is preliminary data.</text>
</comment>
<evidence type="ECO:0000256" key="1">
    <source>
        <dbReference type="SAM" id="Phobius"/>
    </source>
</evidence>
<name>A0A1F5KCN3_9BACT</name>
<proteinExistence type="predicted"/>
<keyword evidence="1" id="KW-0812">Transmembrane</keyword>
<evidence type="ECO:0000313" key="3">
    <source>
        <dbReference type="Proteomes" id="UP000176527"/>
    </source>
</evidence>
<feature type="transmembrane region" description="Helical" evidence="1">
    <location>
        <begin position="84"/>
        <end position="109"/>
    </location>
</feature>
<dbReference type="EMBL" id="MFDE01000014">
    <property type="protein sequence ID" value="OGE38697.1"/>
    <property type="molecule type" value="Genomic_DNA"/>
</dbReference>
<dbReference type="Proteomes" id="UP000176527">
    <property type="component" value="Unassembled WGS sequence"/>
</dbReference>
<protein>
    <recommendedName>
        <fullName evidence="4">DUF1648 domain-containing protein</fullName>
    </recommendedName>
</protein>
<accession>A0A1F5KCN3</accession>
<keyword evidence="1" id="KW-0472">Membrane</keyword>
<feature type="transmembrane region" description="Helical" evidence="1">
    <location>
        <begin position="12"/>
        <end position="32"/>
    </location>
</feature>
<gene>
    <name evidence="2" type="ORF">A3F00_03450</name>
</gene>